<dbReference type="OrthoDB" id="7867190at2"/>
<accession>A0A4V3AQF8</accession>
<evidence type="ECO:0000313" key="1">
    <source>
        <dbReference type="EMBL" id="TDK42377.1"/>
    </source>
</evidence>
<sequence>MRFLLRIFPLRALIVLMIVALATSGFAHRFVTPAEQAALDYAQAFDLEASEICGGVGGKGAQQGCDACRLHAAMSLPEPAVSMIVAALSLDLADWTPQPSISYALSVGATRRVRAPPTV</sequence>
<evidence type="ECO:0000313" key="2">
    <source>
        <dbReference type="Proteomes" id="UP000295301"/>
    </source>
</evidence>
<gene>
    <name evidence="1" type="ORF">E1832_19780</name>
</gene>
<organism evidence="1 2">
    <name type="scientific">Antarcticimicrobium luteum</name>
    <dbReference type="NCBI Taxonomy" id="2547397"/>
    <lineage>
        <taxon>Bacteria</taxon>
        <taxon>Pseudomonadati</taxon>
        <taxon>Pseudomonadota</taxon>
        <taxon>Alphaproteobacteria</taxon>
        <taxon>Rhodobacterales</taxon>
        <taxon>Paracoccaceae</taxon>
        <taxon>Antarcticimicrobium</taxon>
    </lineage>
</organism>
<dbReference type="Proteomes" id="UP000295301">
    <property type="component" value="Unassembled WGS sequence"/>
</dbReference>
<keyword evidence="2" id="KW-1185">Reference proteome</keyword>
<dbReference type="RefSeq" id="WP_133361504.1">
    <property type="nucleotide sequence ID" value="NZ_SMUV01000073.1"/>
</dbReference>
<dbReference type="AlphaFoldDB" id="A0A4V3AQF8"/>
<name>A0A4V3AQF8_9RHOB</name>
<dbReference type="EMBL" id="SMUV01000073">
    <property type="protein sequence ID" value="TDK42377.1"/>
    <property type="molecule type" value="Genomic_DNA"/>
</dbReference>
<protein>
    <submittedName>
        <fullName evidence="1">Polyketide synthase</fullName>
    </submittedName>
</protein>
<comment type="caution">
    <text evidence="1">The sequence shown here is derived from an EMBL/GenBank/DDBJ whole genome shotgun (WGS) entry which is preliminary data.</text>
</comment>
<reference evidence="1 2" key="1">
    <citation type="submission" date="2019-03" db="EMBL/GenBank/DDBJ databases">
        <title>Ruegeria lutea sp. nov., a novel strain, isolated from marine sediment, the Masan Bay, South Korea.</title>
        <authorList>
            <person name="Kim J."/>
            <person name="Kim D.-Y."/>
            <person name="Lee S.-S."/>
        </authorList>
    </citation>
    <scope>NUCLEOTIDE SEQUENCE [LARGE SCALE GENOMIC DNA]</scope>
    <source>
        <strain evidence="1 2">318-1</strain>
    </source>
</reference>
<proteinExistence type="predicted"/>